<dbReference type="Pfam" id="PF24359">
    <property type="entry name" value="DUF7515"/>
    <property type="match status" value="1"/>
</dbReference>
<accession>A0A498SAR8</accession>
<evidence type="ECO:0000256" key="1">
    <source>
        <dbReference type="SAM" id="MobiDB-lite"/>
    </source>
</evidence>
<evidence type="ECO:0000313" key="5">
    <source>
        <dbReference type="EMBL" id="VBB30560.1"/>
    </source>
</evidence>
<reference evidence="5 6" key="1">
    <citation type="submission" date="2018-08" db="EMBL/GenBank/DDBJ databases">
        <authorList>
            <person name="Laetsch R D."/>
            <person name="Stevens L."/>
            <person name="Kumar S."/>
            <person name="Blaxter L. M."/>
        </authorList>
    </citation>
    <scope>NUCLEOTIDE SEQUENCE [LARGE SCALE GENOMIC DNA]</scope>
</reference>
<organism evidence="5 6">
    <name type="scientific">Acanthocheilonema viteae</name>
    <name type="common">Filarial nematode worm</name>
    <name type="synonym">Dipetalonema viteae</name>
    <dbReference type="NCBI Taxonomy" id="6277"/>
    <lineage>
        <taxon>Eukaryota</taxon>
        <taxon>Metazoa</taxon>
        <taxon>Ecdysozoa</taxon>
        <taxon>Nematoda</taxon>
        <taxon>Chromadorea</taxon>
        <taxon>Rhabditida</taxon>
        <taxon>Spirurina</taxon>
        <taxon>Spiruromorpha</taxon>
        <taxon>Filarioidea</taxon>
        <taxon>Onchocercidae</taxon>
        <taxon>Acanthocheilonema</taxon>
    </lineage>
</organism>
<feature type="domain" description="DUF7515" evidence="2">
    <location>
        <begin position="56"/>
        <end position="138"/>
    </location>
</feature>
<dbReference type="AlphaFoldDB" id="A0A498SAR8"/>
<feature type="domain" description="DUF7516" evidence="3">
    <location>
        <begin position="176"/>
        <end position="258"/>
    </location>
</feature>
<dbReference type="InterPro" id="IPR055938">
    <property type="entry name" value="DUF7516"/>
</dbReference>
<gene>
    <name evidence="5" type="ORF">NAV_LOCUS5351</name>
</gene>
<evidence type="ECO:0000313" key="6">
    <source>
        <dbReference type="Proteomes" id="UP000276991"/>
    </source>
</evidence>
<dbReference type="EMBL" id="UPTC01000915">
    <property type="protein sequence ID" value="VBB30560.1"/>
    <property type="molecule type" value="Genomic_DNA"/>
</dbReference>
<dbReference type="Proteomes" id="UP000276991">
    <property type="component" value="Unassembled WGS sequence"/>
</dbReference>
<feature type="domain" description="DUF7517" evidence="4">
    <location>
        <begin position="543"/>
        <end position="660"/>
    </location>
</feature>
<dbReference type="OrthoDB" id="5871534at2759"/>
<proteinExistence type="predicted"/>
<feature type="compositionally biased region" description="Acidic residues" evidence="1">
    <location>
        <begin position="319"/>
        <end position="328"/>
    </location>
</feature>
<keyword evidence="6" id="KW-1185">Reference proteome</keyword>
<dbReference type="InterPro" id="IPR055939">
    <property type="entry name" value="DUF7517"/>
</dbReference>
<dbReference type="Pfam" id="PF24360">
    <property type="entry name" value="DUF7516"/>
    <property type="match status" value="1"/>
</dbReference>
<evidence type="ECO:0000259" key="3">
    <source>
        <dbReference type="Pfam" id="PF24360"/>
    </source>
</evidence>
<name>A0A498SAR8_ACAVI</name>
<protein>
    <submittedName>
        <fullName evidence="5">Uncharacterized protein</fullName>
    </submittedName>
</protein>
<feature type="compositionally biased region" description="Acidic residues" evidence="1">
    <location>
        <begin position="366"/>
        <end position="380"/>
    </location>
</feature>
<feature type="region of interest" description="Disordered" evidence="1">
    <location>
        <begin position="309"/>
        <end position="383"/>
    </location>
</feature>
<dbReference type="InterPro" id="IPR055937">
    <property type="entry name" value="DUF7515"/>
</dbReference>
<feature type="compositionally biased region" description="Basic and acidic residues" evidence="1">
    <location>
        <begin position="329"/>
        <end position="343"/>
    </location>
</feature>
<sequence>MTNEAAVKDDDSENMDEFFDATDASFGGSESDVYDDDVHFIVDEGTDYLNEDVMFEMDELGLMLNATLASDYNGANAARLNAIFFNDWTILLEKQAIELGFPDLEQLLRSEYMRDYVEQTSSINGIAIYRAVSKPANEHILRRVAECRLNDDQKAKKRRIQRLLELKNPENERNFLEGKRRILQILLDLKADKTEVDYQVIRDEYMKRYKISLNASEHQRLFMNKSALKNFWRAFYREVILLSGCPIRVKLRSSDVKIPEEITEDLRLLVNVDKIELPIFPLECRPLTSNFMRERRAVEYAESVVVPTENVPKKPTMDWGEEVEEDEEKQLNDGKQRRDDIGNADRVNGMVPSSLTKIKSVSEDKYTDDEESADSSDSETEVSRKYRRKFKRNLNTFNISSASSEQSGKRLSIAERSLQQSFSYSQDRFPSSSTVFNSAGLIPELNKVPYGSYTVPNSAAGQCTLRQAEDTSSYSKLNENVRSPFSSKKIYILIIIADKSHDDGWATNAKHMQSSQSNRIQQHGQDYLDDCAASVKFFSSDPQIMQLSKETQTDENWLEALLDELGCHNSVIIISACSLQKKSPLKKLAEVIELIVDIRSPNPVLVGIFPLSALPQIVGSLYGTPIKPEDDENYRKAWKEIVRDYCSAEILISPLPNGEEVLVKKKCYC</sequence>
<dbReference type="Pfam" id="PF24361">
    <property type="entry name" value="DUF7517"/>
    <property type="match status" value="1"/>
</dbReference>
<evidence type="ECO:0000259" key="4">
    <source>
        <dbReference type="Pfam" id="PF24361"/>
    </source>
</evidence>
<evidence type="ECO:0000259" key="2">
    <source>
        <dbReference type="Pfam" id="PF24359"/>
    </source>
</evidence>